<gene>
    <name evidence="1" type="ORF">CEXT_96761</name>
</gene>
<dbReference type="AlphaFoldDB" id="A0AAV4RGC4"/>
<evidence type="ECO:0000313" key="1">
    <source>
        <dbReference type="EMBL" id="GIY21368.1"/>
    </source>
</evidence>
<name>A0AAV4RGC4_CAEEX</name>
<sequence length="83" mass="9727">MIDVVAVNKRPARFRVDFYGAITRMAMPTQMIEFGFRQIISFDLTKNFSQPMIDVAVVNKRPARFRVDSLWRHYQNGDVDTDD</sequence>
<proteinExistence type="predicted"/>
<reference evidence="1 2" key="1">
    <citation type="submission" date="2021-06" db="EMBL/GenBank/DDBJ databases">
        <title>Caerostris extrusa draft genome.</title>
        <authorList>
            <person name="Kono N."/>
            <person name="Arakawa K."/>
        </authorList>
    </citation>
    <scope>NUCLEOTIDE SEQUENCE [LARGE SCALE GENOMIC DNA]</scope>
</reference>
<protein>
    <submittedName>
        <fullName evidence="1">Uncharacterized protein</fullName>
    </submittedName>
</protein>
<keyword evidence="2" id="KW-1185">Reference proteome</keyword>
<evidence type="ECO:0000313" key="2">
    <source>
        <dbReference type="Proteomes" id="UP001054945"/>
    </source>
</evidence>
<comment type="caution">
    <text evidence="1">The sequence shown here is derived from an EMBL/GenBank/DDBJ whole genome shotgun (WGS) entry which is preliminary data.</text>
</comment>
<accession>A0AAV4RGC4</accession>
<dbReference type="Proteomes" id="UP001054945">
    <property type="component" value="Unassembled WGS sequence"/>
</dbReference>
<dbReference type="EMBL" id="BPLR01008009">
    <property type="protein sequence ID" value="GIY21368.1"/>
    <property type="molecule type" value="Genomic_DNA"/>
</dbReference>
<organism evidence="1 2">
    <name type="scientific">Caerostris extrusa</name>
    <name type="common">Bark spider</name>
    <name type="synonym">Caerostris bankana</name>
    <dbReference type="NCBI Taxonomy" id="172846"/>
    <lineage>
        <taxon>Eukaryota</taxon>
        <taxon>Metazoa</taxon>
        <taxon>Ecdysozoa</taxon>
        <taxon>Arthropoda</taxon>
        <taxon>Chelicerata</taxon>
        <taxon>Arachnida</taxon>
        <taxon>Araneae</taxon>
        <taxon>Araneomorphae</taxon>
        <taxon>Entelegynae</taxon>
        <taxon>Araneoidea</taxon>
        <taxon>Araneidae</taxon>
        <taxon>Caerostris</taxon>
    </lineage>
</organism>